<dbReference type="InterPro" id="IPR000210">
    <property type="entry name" value="BTB/POZ_dom"/>
</dbReference>
<dbReference type="GeneID" id="27690842"/>
<evidence type="ECO:0000259" key="2">
    <source>
        <dbReference type="PROSITE" id="PS50097"/>
    </source>
</evidence>
<dbReference type="PANTHER" id="PTHR47369:SF2">
    <property type="entry name" value="BTB_POZ DOMAIN-CONTAINING PROTEIN 2"/>
    <property type="match status" value="1"/>
</dbReference>
<accession>A0A0L0H7Q5</accession>
<name>A0A0L0H7Q5_SPIPD</name>
<dbReference type="PANTHER" id="PTHR47369">
    <property type="entry name" value="BTB/POZ DOMAIN-CONTAINING PROTEIN"/>
    <property type="match status" value="1"/>
</dbReference>
<dbReference type="Proteomes" id="UP000053201">
    <property type="component" value="Unassembled WGS sequence"/>
</dbReference>
<gene>
    <name evidence="3" type="ORF">SPPG_07639</name>
</gene>
<feature type="compositionally biased region" description="Low complexity" evidence="1">
    <location>
        <begin position="614"/>
        <end position="642"/>
    </location>
</feature>
<dbReference type="Gene3D" id="3.30.710.10">
    <property type="entry name" value="Potassium Channel Kv1.1, Chain A"/>
    <property type="match status" value="1"/>
</dbReference>
<dbReference type="InterPro" id="IPR011333">
    <property type="entry name" value="SKP1/BTB/POZ_sf"/>
</dbReference>
<dbReference type="PROSITE" id="PS50097">
    <property type="entry name" value="BTB"/>
    <property type="match status" value="1"/>
</dbReference>
<feature type="region of interest" description="Disordered" evidence="1">
    <location>
        <begin position="597"/>
        <end position="642"/>
    </location>
</feature>
<dbReference type="RefSeq" id="XP_016605292.1">
    <property type="nucleotide sequence ID" value="XM_016755801.1"/>
</dbReference>
<feature type="region of interest" description="Disordered" evidence="1">
    <location>
        <begin position="694"/>
        <end position="725"/>
    </location>
</feature>
<dbReference type="SUPFAM" id="SSF54695">
    <property type="entry name" value="POZ domain"/>
    <property type="match status" value="1"/>
</dbReference>
<keyword evidence="4" id="KW-1185">Reference proteome</keyword>
<evidence type="ECO:0000313" key="4">
    <source>
        <dbReference type="Proteomes" id="UP000053201"/>
    </source>
</evidence>
<dbReference type="AlphaFoldDB" id="A0A0L0H7Q5"/>
<feature type="region of interest" description="Disordered" evidence="1">
    <location>
        <begin position="549"/>
        <end position="582"/>
    </location>
</feature>
<dbReference type="VEuPathDB" id="FungiDB:SPPG_07639"/>
<feature type="compositionally biased region" description="Low complexity" evidence="1">
    <location>
        <begin position="559"/>
        <end position="570"/>
    </location>
</feature>
<dbReference type="OrthoDB" id="6359943at2759"/>
<evidence type="ECO:0000256" key="1">
    <source>
        <dbReference type="SAM" id="MobiDB-lite"/>
    </source>
</evidence>
<dbReference type="Pfam" id="PF00651">
    <property type="entry name" value="BTB"/>
    <property type="match status" value="1"/>
</dbReference>
<dbReference type="EMBL" id="KQ257465">
    <property type="protein sequence ID" value="KNC97252.1"/>
    <property type="molecule type" value="Genomic_DNA"/>
</dbReference>
<feature type="region of interest" description="Disordered" evidence="1">
    <location>
        <begin position="390"/>
        <end position="410"/>
    </location>
</feature>
<reference evidence="3 4" key="1">
    <citation type="submission" date="2009-08" db="EMBL/GenBank/DDBJ databases">
        <title>The Genome Sequence of Spizellomyces punctatus strain DAOM BR117.</title>
        <authorList>
            <consortium name="The Broad Institute Genome Sequencing Platform"/>
            <person name="Russ C."/>
            <person name="Cuomo C."/>
            <person name="Shea T."/>
            <person name="Young S.K."/>
            <person name="Zeng Q."/>
            <person name="Koehrsen M."/>
            <person name="Haas B."/>
            <person name="Borodovsky M."/>
            <person name="Guigo R."/>
            <person name="Alvarado L."/>
            <person name="Berlin A."/>
            <person name="Bochicchio J."/>
            <person name="Borenstein D."/>
            <person name="Chapman S."/>
            <person name="Chen Z."/>
            <person name="Engels R."/>
            <person name="Freedman E."/>
            <person name="Gellesch M."/>
            <person name="Goldberg J."/>
            <person name="Griggs A."/>
            <person name="Gujja S."/>
            <person name="Heiman D."/>
            <person name="Hepburn T."/>
            <person name="Howarth C."/>
            <person name="Jen D."/>
            <person name="Larson L."/>
            <person name="Lewis B."/>
            <person name="Mehta T."/>
            <person name="Park D."/>
            <person name="Pearson M."/>
            <person name="Roberts A."/>
            <person name="Saif S."/>
            <person name="Shenoy N."/>
            <person name="Sisk P."/>
            <person name="Stolte C."/>
            <person name="Sykes S."/>
            <person name="Thomson T."/>
            <person name="Walk T."/>
            <person name="White J."/>
            <person name="Yandava C."/>
            <person name="Burger G."/>
            <person name="Gray M.W."/>
            <person name="Holland P.W.H."/>
            <person name="King N."/>
            <person name="Lang F.B.F."/>
            <person name="Roger A.J."/>
            <person name="Ruiz-Trillo I."/>
            <person name="Lander E."/>
            <person name="Nusbaum C."/>
        </authorList>
    </citation>
    <scope>NUCLEOTIDE SEQUENCE [LARGE SCALE GENOMIC DNA]</scope>
    <source>
        <strain evidence="3 4">DAOM BR117</strain>
    </source>
</reference>
<dbReference type="InParanoid" id="A0A0L0H7Q5"/>
<feature type="region of interest" description="Disordered" evidence="1">
    <location>
        <begin position="345"/>
        <end position="367"/>
    </location>
</feature>
<proteinExistence type="predicted"/>
<evidence type="ECO:0000313" key="3">
    <source>
        <dbReference type="EMBL" id="KNC97252.1"/>
    </source>
</evidence>
<sequence length="739" mass="81510">MLSGHHSPSQAGRPTKHSLICDRTETFLDAFRTGRFSDVKIISHNHVYRLHRVILLQSPFFKRLLLDENGGEVVIVEGFLGVEIGGDWRVTREGVQTALRDLYAASQRASITPLNVLSILPAACFFELHSLKSYCVNTILTTLSTDTIVTYATQLERLRPHGVLSSPYGHKHAYGRLFAECHRKLSEAVLGFLCGVVNVGLAKEIPDSEKGHAMSAEQVLTRLPLCWVRRVLESDLLCVQSEFERYELVKRVVGSRRVTGCRVLADDVPIKQEFLSDNDCTFTRNDDLEVSLWSETASVLEDTTNHSNSADSLTRNAGPTDAVLRLRNYFGNLFEKVVPTNIGARKRKRTDNSDDESPFGLTNGREGEEEQFVEAVEDFAQAPHTSIRTPTRRVPAHGRSPISSPRSINRHYIPGALSPTPQATPEDAVMAGVFQTAVIYTYMTFPQLELVKRDGIVPDAVVLESFWTQAELMNGGRSAARKGFQKFRFAVKFKNVANYFLGKSGQHLGSMYPSVSDTGTDITKPGIMCSESVLCAGLQYRVLLTLGPEDDNDDSERCSPSNHSPSEYSSQKPVPADEQAGKSREVFRVLLQRNRVGEGSTGKRKESGVLSNISHSVGSSSRASGPTTMPSETPSTPSQTSPSISYRIYIFDPQNFTSPGKTHPQWKEFVKPVTACDHDGSGFVRGFSVPPLTTADWEGEKENMGVGKASSRKGKEKGQEPGLCDDSNGDLWAVVVIEF</sequence>
<feature type="domain" description="BTB" evidence="2">
    <location>
        <begin position="37"/>
        <end position="111"/>
    </location>
</feature>
<protein>
    <recommendedName>
        <fullName evidence="2">BTB domain-containing protein</fullName>
    </recommendedName>
</protein>
<dbReference type="SMART" id="SM00225">
    <property type="entry name" value="BTB"/>
    <property type="match status" value="1"/>
</dbReference>
<organism evidence="3 4">
    <name type="scientific">Spizellomyces punctatus (strain DAOM BR117)</name>
    <dbReference type="NCBI Taxonomy" id="645134"/>
    <lineage>
        <taxon>Eukaryota</taxon>
        <taxon>Fungi</taxon>
        <taxon>Fungi incertae sedis</taxon>
        <taxon>Chytridiomycota</taxon>
        <taxon>Chytridiomycota incertae sedis</taxon>
        <taxon>Chytridiomycetes</taxon>
        <taxon>Spizellomycetales</taxon>
        <taxon>Spizellomycetaceae</taxon>
        <taxon>Spizellomyces</taxon>
    </lineage>
</organism>